<gene>
    <name evidence="2" type="ORF">DDE84_08775</name>
</gene>
<dbReference type="Pfam" id="PF13749">
    <property type="entry name" value="HATPase_c_4"/>
    <property type="match status" value="1"/>
</dbReference>
<keyword evidence="3" id="KW-1185">Reference proteome</keyword>
<feature type="domain" description="Schlafen AlbA-2" evidence="1">
    <location>
        <begin position="10"/>
        <end position="129"/>
    </location>
</feature>
<dbReference type="InterPro" id="IPR038475">
    <property type="entry name" value="RecG_C_sf"/>
</dbReference>
<reference evidence="2 3" key="1">
    <citation type="submission" date="2018-04" db="EMBL/GenBank/DDBJ databases">
        <authorList>
            <person name="Eckel V.P."/>
            <person name="Vogel R.F."/>
        </authorList>
    </citation>
    <scope>NUCLEOTIDE SEQUENCE [LARGE SCALE GENOMIC DNA]</scope>
    <source>
        <strain evidence="3">TMW 2.1764</strain>
    </source>
</reference>
<keyword evidence="2" id="KW-0067">ATP-binding</keyword>
<keyword evidence="2" id="KW-0547">Nucleotide-binding</keyword>
<dbReference type="PANTHER" id="PTHR30595">
    <property type="entry name" value="GLPR-RELATED TRANSCRIPTIONAL REPRESSOR"/>
    <property type="match status" value="1"/>
</dbReference>
<dbReference type="Pfam" id="PF04326">
    <property type="entry name" value="SLFN_AlbA_2"/>
    <property type="match status" value="1"/>
</dbReference>
<dbReference type="PANTHER" id="PTHR30595:SF6">
    <property type="entry name" value="SCHLAFEN ALBA-2 DOMAIN-CONTAINING PROTEIN"/>
    <property type="match status" value="1"/>
</dbReference>
<evidence type="ECO:0000313" key="2">
    <source>
        <dbReference type="EMBL" id="KAE8127228.1"/>
    </source>
</evidence>
<protein>
    <submittedName>
        <fullName evidence="2">ATP-binding protein</fullName>
    </submittedName>
</protein>
<name>A0A5N6S0N7_9BIFI</name>
<dbReference type="Gene3D" id="3.30.565.60">
    <property type="match status" value="1"/>
</dbReference>
<dbReference type="GO" id="GO:0005524">
    <property type="term" value="F:ATP binding"/>
    <property type="evidence" value="ECO:0007669"/>
    <property type="project" value="UniProtKB-KW"/>
</dbReference>
<dbReference type="Proteomes" id="UP000325415">
    <property type="component" value="Unassembled WGS sequence"/>
</dbReference>
<dbReference type="InterPro" id="IPR007421">
    <property type="entry name" value="Schlafen_AlbA_2_dom"/>
</dbReference>
<organism evidence="2 3">
    <name type="scientific">Bifidobacterium tibiigranuli</name>
    <dbReference type="NCBI Taxonomy" id="2172043"/>
    <lineage>
        <taxon>Bacteria</taxon>
        <taxon>Bacillati</taxon>
        <taxon>Actinomycetota</taxon>
        <taxon>Actinomycetes</taxon>
        <taxon>Bifidobacteriales</taxon>
        <taxon>Bifidobacteriaceae</taxon>
        <taxon>Bifidobacterium</taxon>
    </lineage>
</organism>
<evidence type="ECO:0000313" key="3">
    <source>
        <dbReference type="Proteomes" id="UP000325415"/>
    </source>
</evidence>
<comment type="caution">
    <text evidence="2">The sequence shown here is derived from an EMBL/GenBank/DDBJ whole genome shotgun (WGS) entry which is preliminary data.</text>
</comment>
<dbReference type="OrthoDB" id="9805115at2"/>
<accession>A0A5N6S0N7</accession>
<evidence type="ECO:0000259" key="1">
    <source>
        <dbReference type="Pfam" id="PF04326"/>
    </source>
</evidence>
<proteinExistence type="predicted"/>
<dbReference type="Gene3D" id="3.30.950.30">
    <property type="entry name" value="Schlafen, AAA domain"/>
    <property type="match status" value="1"/>
</dbReference>
<dbReference type="InterPro" id="IPR038461">
    <property type="entry name" value="Schlafen_AlbA_2_dom_sf"/>
</dbReference>
<dbReference type="AlphaFoldDB" id="A0A5N6S0N7"/>
<sequence length="426" mass="46854">MRIEDLQSGESKNLEFKFAVPSRSINYTKMAVSFANGQGGRILFGIEDKTLRVAGIPDSTVFSVMDSISNAIADSCEPLIIPDIAMQTLDGKTVIVATIAPGPQRPYYIKSLGRDQGTFVRVSGTTRLADAPTIKELMFEGSNRSFDKEPCLDLSITEDDIAALCTSLTAAARGNADDPEKVRPVTSQQLRSWGVLAERHGTFVATNAYAILSGSEPLNFAVQCGVFKGDTKAIFVDRRTFTGSPQELIEEAYQYVLRNIHLGARFQGVYRKDVYEIPPDAIRELIVNALVHRSYIDHSSVQVAIYDNRLEITSPGRLPLGQTIEKMKQGYSKVRNEALATAFEYMGFIEHWGSGIPRILTQVQEAGLAAPEFLGGDTELRINIYRQPEQGGAEDGAGLVRDADEKFATSARLVRDSDEERTQSAR</sequence>
<dbReference type="EMBL" id="QDAG01000009">
    <property type="protein sequence ID" value="KAE8127228.1"/>
    <property type="molecule type" value="Genomic_DNA"/>
</dbReference>